<dbReference type="Pfam" id="PF09720">
    <property type="entry name" value="Unstab_antitox"/>
    <property type="match status" value="1"/>
</dbReference>
<name>A0A1G5SGR9_9PROT</name>
<proteinExistence type="predicted"/>
<dbReference type="AlphaFoldDB" id="A0A1G5SGR9"/>
<dbReference type="EMBL" id="FMWO01000056">
    <property type="protein sequence ID" value="SCZ86070.1"/>
    <property type="molecule type" value="Genomic_DNA"/>
</dbReference>
<dbReference type="Proteomes" id="UP000198729">
    <property type="component" value="Unassembled WGS sequence"/>
</dbReference>
<reference evidence="1 2" key="1">
    <citation type="submission" date="2016-10" db="EMBL/GenBank/DDBJ databases">
        <authorList>
            <person name="de Groot N.N."/>
        </authorList>
    </citation>
    <scope>NUCLEOTIDE SEQUENCE [LARGE SCALE GENOMIC DNA]</scope>
    <source>
        <strain evidence="1">1</strain>
    </source>
</reference>
<dbReference type="InterPro" id="IPR013406">
    <property type="entry name" value="CHP02574_addiction_mod"/>
</dbReference>
<evidence type="ECO:0000313" key="2">
    <source>
        <dbReference type="Proteomes" id="UP000198729"/>
    </source>
</evidence>
<sequence>MADRRARSLLATACSNNLELIDKRGAQMDTKTLIDSAMELDPAERFELIDELLHSLDRPDPELDRVWIEEAERRLAAYRTGRMQGIPASDVVGEL</sequence>
<dbReference type="STRING" id="51642.NSMM_480072"/>
<gene>
    <name evidence="1" type="ORF">NSMM_480072</name>
</gene>
<evidence type="ECO:0000313" key="1">
    <source>
        <dbReference type="EMBL" id="SCZ86070.1"/>
    </source>
</evidence>
<protein>
    <submittedName>
        <fullName evidence="1">Addiction module protein (Modular protein)</fullName>
    </submittedName>
</protein>
<keyword evidence="2" id="KW-1185">Reference proteome</keyword>
<accession>A0A1G5SGR9</accession>
<organism evidence="1 2">
    <name type="scientific">Nitrosomonas mobilis</name>
    <dbReference type="NCBI Taxonomy" id="51642"/>
    <lineage>
        <taxon>Bacteria</taxon>
        <taxon>Pseudomonadati</taxon>
        <taxon>Pseudomonadota</taxon>
        <taxon>Betaproteobacteria</taxon>
        <taxon>Nitrosomonadales</taxon>
        <taxon>Nitrosomonadaceae</taxon>
        <taxon>Nitrosomonas</taxon>
    </lineage>
</organism>